<organism evidence="2 3">
    <name type="scientific">Strongylus vulgaris</name>
    <name type="common">Blood worm</name>
    <dbReference type="NCBI Taxonomy" id="40348"/>
    <lineage>
        <taxon>Eukaryota</taxon>
        <taxon>Metazoa</taxon>
        <taxon>Ecdysozoa</taxon>
        <taxon>Nematoda</taxon>
        <taxon>Chromadorea</taxon>
        <taxon>Rhabditida</taxon>
        <taxon>Rhabditina</taxon>
        <taxon>Rhabditomorpha</taxon>
        <taxon>Strongyloidea</taxon>
        <taxon>Strongylidae</taxon>
        <taxon>Strongylus</taxon>
    </lineage>
</organism>
<accession>A0A3P7L1Q4</accession>
<evidence type="ECO:0000313" key="2">
    <source>
        <dbReference type="EMBL" id="VDM73198.1"/>
    </source>
</evidence>
<feature type="transmembrane region" description="Helical" evidence="1">
    <location>
        <begin position="94"/>
        <end position="112"/>
    </location>
</feature>
<dbReference type="Proteomes" id="UP000270094">
    <property type="component" value="Unassembled WGS sequence"/>
</dbReference>
<keyword evidence="1" id="KW-0812">Transmembrane</keyword>
<dbReference type="EMBL" id="UYYB01029386">
    <property type="protein sequence ID" value="VDM73198.1"/>
    <property type="molecule type" value="Genomic_DNA"/>
</dbReference>
<proteinExistence type="predicted"/>
<sequence length="129" mass="15004">MRHCVKLMNCLDASVTERDYCQLRWKKRKKMRILTSMLTKVNLKLTSKMTVPVMTNRMMIVHRQCKMSQPQWPNCFVGVTTHLVIQKHGSISSLLPALITFLSTISFLHFTYQANSKLSLSHIYVLFSL</sequence>
<dbReference type="AlphaFoldDB" id="A0A3P7L1Q4"/>
<protein>
    <submittedName>
        <fullName evidence="2">Uncharacterized protein</fullName>
    </submittedName>
</protein>
<evidence type="ECO:0000313" key="3">
    <source>
        <dbReference type="Proteomes" id="UP000270094"/>
    </source>
</evidence>
<evidence type="ECO:0000256" key="1">
    <source>
        <dbReference type="SAM" id="Phobius"/>
    </source>
</evidence>
<keyword evidence="3" id="KW-1185">Reference proteome</keyword>
<reference evidence="2 3" key="1">
    <citation type="submission" date="2018-11" db="EMBL/GenBank/DDBJ databases">
        <authorList>
            <consortium name="Pathogen Informatics"/>
        </authorList>
    </citation>
    <scope>NUCLEOTIDE SEQUENCE [LARGE SCALE GENOMIC DNA]</scope>
</reference>
<gene>
    <name evidence="2" type="ORF">SVUK_LOCUS8196</name>
</gene>
<keyword evidence="1" id="KW-0472">Membrane</keyword>
<name>A0A3P7L1Q4_STRVU</name>
<keyword evidence="1" id="KW-1133">Transmembrane helix</keyword>